<feature type="region of interest" description="Disordered" evidence="1">
    <location>
        <begin position="111"/>
        <end position="131"/>
    </location>
</feature>
<dbReference type="Gramene" id="evm.model.06.1595">
    <property type="protein sequence ID" value="cds.evm.model.06.1595"/>
    <property type="gene ID" value="evm.TU.06.1595"/>
</dbReference>
<reference evidence="2" key="2">
    <citation type="submission" date="2021-03" db="UniProtKB">
        <authorList>
            <consortium name="EnsemblPlants"/>
        </authorList>
    </citation>
    <scope>IDENTIFICATION</scope>
</reference>
<dbReference type="PANTHER" id="PTHR35218">
    <property type="entry name" value="RNASE H DOMAIN-CONTAINING PROTEIN"/>
    <property type="match status" value="1"/>
</dbReference>
<dbReference type="Proteomes" id="UP000596661">
    <property type="component" value="Chromosome 6"/>
</dbReference>
<protein>
    <submittedName>
        <fullName evidence="2">Uncharacterized protein</fullName>
    </submittedName>
</protein>
<evidence type="ECO:0000313" key="2">
    <source>
        <dbReference type="EnsemblPlants" id="cds.evm.model.06.1595"/>
    </source>
</evidence>
<reference evidence="2" key="1">
    <citation type="submission" date="2018-11" db="EMBL/GenBank/DDBJ databases">
        <authorList>
            <person name="Grassa J C."/>
        </authorList>
    </citation>
    <scope>NUCLEOTIDE SEQUENCE [LARGE SCALE GENOMIC DNA]</scope>
</reference>
<dbReference type="EMBL" id="UZAU01000615">
    <property type="status" value="NOT_ANNOTATED_CDS"/>
    <property type="molecule type" value="Genomic_DNA"/>
</dbReference>
<evidence type="ECO:0000256" key="1">
    <source>
        <dbReference type="SAM" id="MobiDB-lite"/>
    </source>
</evidence>
<dbReference type="EnsemblPlants" id="evm.model.06.1595">
    <property type="protein sequence ID" value="cds.evm.model.06.1595"/>
    <property type="gene ID" value="evm.TU.06.1595"/>
</dbReference>
<accession>A0A803PV57</accession>
<name>A0A803PV57_CANSA</name>
<keyword evidence="3" id="KW-1185">Reference proteome</keyword>
<proteinExistence type="predicted"/>
<dbReference type="AlphaFoldDB" id="A0A803PV57"/>
<organism evidence="2 3">
    <name type="scientific">Cannabis sativa</name>
    <name type="common">Hemp</name>
    <name type="synonym">Marijuana</name>
    <dbReference type="NCBI Taxonomy" id="3483"/>
    <lineage>
        <taxon>Eukaryota</taxon>
        <taxon>Viridiplantae</taxon>
        <taxon>Streptophyta</taxon>
        <taxon>Embryophyta</taxon>
        <taxon>Tracheophyta</taxon>
        <taxon>Spermatophyta</taxon>
        <taxon>Magnoliopsida</taxon>
        <taxon>eudicotyledons</taxon>
        <taxon>Gunneridae</taxon>
        <taxon>Pentapetalae</taxon>
        <taxon>rosids</taxon>
        <taxon>fabids</taxon>
        <taxon>Rosales</taxon>
        <taxon>Cannabaceae</taxon>
        <taxon>Cannabis</taxon>
    </lineage>
</organism>
<dbReference type="PANTHER" id="PTHR35218:SF9">
    <property type="entry name" value="ENDONUCLEASE_EXONUCLEASE_PHOSPHATASE DOMAIN-CONTAINING PROTEIN"/>
    <property type="match status" value="1"/>
</dbReference>
<evidence type="ECO:0000313" key="3">
    <source>
        <dbReference type="Proteomes" id="UP000596661"/>
    </source>
</evidence>
<sequence>MVEEFAATSILKSRELEQELHNSKVVTSESKPIIGELPSIQTIRTDAPPVHPTRLNFEEEFPPSTKVGKLFQSTFKPSVKAQKKKTWKRRTSSLYGRGASSLIANLVSTHSTKGKWPPSGVKRKNDDVGTVEERRVKQNIPPVNVRGLGNPSTVNGLRTIVHKHSPSLVFLFDTKLCGNWVEGIRRHNFHVDCVGSGGGILLMWNDDWDVTVKSYSIGYMMLLYNVQGLCAEEEIVGEVEWYFIDISQTANPINEKIQHGTEVINSRISVVDDERLMAPFTQEDIFQAVMVINAIKAPGPGVYHALFFSDILDIVGERASQGLTSVATHGKYLGLPTVIGRNKKWAFEGICEKVRKPVRRWKRSFFLAGGREGMELLKYSLQRSIGDGTQVQAYKDSWLPRLISLQPITRRINDDCLVSKFILPSSAWDVVKLQQIFLPMDVDIILSILLARQATKDGWCLNYDQDGVYNVKSGYLLAWSLQVEEGVVDLSKLIRCSNTTYLPKSSVGGAVGAPSMCTWTMQETFLFLFDTLSHEAFELMMTILWWLEFKEYGRQGFHLGLGLANPVVPTRWIPPPPNSFALATDALVVPGRGFVGLGGVIRDVAKCGLVGVVIWCVYLHY</sequence>